<dbReference type="GO" id="GO:0005829">
    <property type="term" value="C:cytosol"/>
    <property type="evidence" value="ECO:0007669"/>
    <property type="project" value="TreeGrafter"/>
</dbReference>
<dbReference type="InterPro" id="IPR017932">
    <property type="entry name" value="GATase_2_dom"/>
</dbReference>
<evidence type="ECO:0000256" key="6">
    <source>
        <dbReference type="ARBA" id="ARBA00022840"/>
    </source>
</evidence>
<dbReference type="PANTHER" id="PTHR11772">
    <property type="entry name" value="ASPARAGINE SYNTHETASE"/>
    <property type="match status" value="1"/>
</dbReference>
<dbReference type="GO" id="GO:0006529">
    <property type="term" value="P:asparagine biosynthetic process"/>
    <property type="evidence" value="ECO:0007669"/>
    <property type="project" value="UniProtKB-KW"/>
</dbReference>
<dbReference type="GO" id="GO:0004066">
    <property type="term" value="F:asparagine synthase (glutamine-hydrolyzing) activity"/>
    <property type="evidence" value="ECO:0007669"/>
    <property type="project" value="UniProtKB-EC"/>
</dbReference>
<evidence type="ECO:0000256" key="8">
    <source>
        <dbReference type="ARBA" id="ARBA00030234"/>
    </source>
</evidence>
<dbReference type="GO" id="GO:0005524">
    <property type="term" value="F:ATP binding"/>
    <property type="evidence" value="ECO:0007669"/>
    <property type="project" value="UniProtKB-KW"/>
</dbReference>
<keyword evidence="5" id="KW-0547">Nucleotide-binding</keyword>
<dbReference type="CDD" id="cd01991">
    <property type="entry name" value="Asn_synthase_B_C"/>
    <property type="match status" value="1"/>
</dbReference>
<dbReference type="PROSITE" id="PS51278">
    <property type="entry name" value="GATASE_TYPE_2"/>
    <property type="match status" value="1"/>
</dbReference>
<keyword evidence="4" id="KW-0028">Amino-acid biosynthesis</keyword>
<keyword evidence="6" id="KW-0067">ATP-binding</keyword>
<comment type="catalytic activity">
    <reaction evidence="9">
        <text>L-aspartate + L-glutamine + ATP + H2O = L-asparagine + L-glutamate + AMP + diphosphate + H(+)</text>
        <dbReference type="Rhea" id="RHEA:12228"/>
        <dbReference type="ChEBI" id="CHEBI:15377"/>
        <dbReference type="ChEBI" id="CHEBI:15378"/>
        <dbReference type="ChEBI" id="CHEBI:29985"/>
        <dbReference type="ChEBI" id="CHEBI:29991"/>
        <dbReference type="ChEBI" id="CHEBI:30616"/>
        <dbReference type="ChEBI" id="CHEBI:33019"/>
        <dbReference type="ChEBI" id="CHEBI:58048"/>
        <dbReference type="ChEBI" id="CHEBI:58359"/>
        <dbReference type="ChEBI" id="CHEBI:456215"/>
        <dbReference type="EC" id="6.3.5.4"/>
    </reaction>
</comment>
<dbReference type="InterPro" id="IPR014729">
    <property type="entry name" value="Rossmann-like_a/b/a_fold"/>
</dbReference>
<dbReference type="EC" id="6.3.5.4" evidence="2"/>
<name>A0A6C0K649_9ZZZZ</name>
<evidence type="ECO:0000256" key="7">
    <source>
        <dbReference type="ARBA" id="ARBA00022888"/>
    </source>
</evidence>
<dbReference type="Pfam" id="PF13537">
    <property type="entry name" value="GATase_7"/>
    <property type="match status" value="1"/>
</dbReference>
<keyword evidence="3" id="KW-0436">Ligase</keyword>
<dbReference type="SUPFAM" id="SSF52402">
    <property type="entry name" value="Adenine nucleotide alpha hydrolases-like"/>
    <property type="match status" value="1"/>
</dbReference>
<dbReference type="InterPro" id="IPR050795">
    <property type="entry name" value="Asn_Synthetase"/>
</dbReference>
<evidence type="ECO:0000256" key="4">
    <source>
        <dbReference type="ARBA" id="ARBA00022605"/>
    </source>
</evidence>
<evidence type="ECO:0000256" key="9">
    <source>
        <dbReference type="ARBA" id="ARBA00048741"/>
    </source>
</evidence>
<comment type="pathway">
    <text evidence="1">Amino-acid biosynthesis; L-asparagine biosynthesis; L-asparagine from L-aspartate (L-Gln route): step 1/1.</text>
</comment>
<dbReference type="Gene3D" id="3.40.50.620">
    <property type="entry name" value="HUPs"/>
    <property type="match status" value="1"/>
</dbReference>
<dbReference type="InterPro" id="IPR001962">
    <property type="entry name" value="Asn_synthase"/>
</dbReference>
<evidence type="ECO:0000256" key="1">
    <source>
        <dbReference type="ARBA" id="ARBA00005187"/>
    </source>
</evidence>
<dbReference type="InterPro" id="IPR029055">
    <property type="entry name" value="Ntn_hydrolases_N"/>
</dbReference>
<dbReference type="AlphaFoldDB" id="A0A6C0K649"/>
<feature type="domain" description="Glutamine amidotransferase type-2" evidence="10">
    <location>
        <begin position="2"/>
        <end position="204"/>
    </location>
</feature>
<dbReference type="PIRSF" id="PIRSF001589">
    <property type="entry name" value="Asn_synthetase_glu-h"/>
    <property type="match status" value="1"/>
</dbReference>
<evidence type="ECO:0000256" key="5">
    <source>
        <dbReference type="ARBA" id="ARBA00022741"/>
    </source>
</evidence>
<organism evidence="11">
    <name type="scientific">viral metagenome</name>
    <dbReference type="NCBI Taxonomy" id="1070528"/>
    <lineage>
        <taxon>unclassified sequences</taxon>
        <taxon>metagenomes</taxon>
        <taxon>organismal metagenomes</taxon>
    </lineage>
</organism>
<sequence>MCGIWVCVGEDSDVLSLHEIFKANQKRGPDDFQIMKLANDTVTMVFYRLAIRDVRPEGMQPFLRQCSLTGDQYVLVCNGEIYNYDQLLADFPMVQSRLVSKSDCEIILELYLHLGNNMGAVLEYIRGEFAFVLVEIDGKTSTVRQGYAARDPYGVRPLFIGSATTTTDRIVFSSLLQGLSGGSIVDPSTARQLHPGHILAFGAGGAVQWQKPYYAPRVFFLSSCSSALTVEEGEIACYREVCDRLIEAVRQRMISDRPVGALLSGGLDSSLVVAIAHKILGVPVQTFTIGLDGCESTDIRYAQEVIDHLKIGDEATIVRLSVQEALVSIEEVIRECETYDITTIRASIMQYAMARHIRDHTTIRVILNGDGADEVQMGYLYFRMAPHAMAARHENLKLLREIHFFDGLRVDRCLGAMGLEARLPFLDIDFVDYFLSLPTEWTAPLNGRPEKSLIRKAFHFCYPDLLPESVLFRQKEAFSDGVSSSTDSWHQRLKNHVEQLVSVNPLSFDTGVNPPISTESLYYRSIFTKYFPGMDRIIPHFWQPAFTTTSDPSARELAIYTESSSTSSSSSTSTST</sequence>
<protein>
    <recommendedName>
        <fullName evidence="2">asparagine synthase (glutamine-hydrolyzing)</fullName>
        <ecNumber evidence="2">6.3.5.4</ecNumber>
    </recommendedName>
    <alternativeName>
        <fullName evidence="8">Glutamine-dependent asparagine synthetase</fullName>
    </alternativeName>
</protein>
<evidence type="ECO:0000313" key="11">
    <source>
        <dbReference type="EMBL" id="QHU11564.1"/>
    </source>
</evidence>
<proteinExistence type="predicted"/>
<dbReference type="InterPro" id="IPR006426">
    <property type="entry name" value="Asn_synth_AEB"/>
</dbReference>
<evidence type="ECO:0000256" key="3">
    <source>
        <dbReference type="ARBA" id="ARBA00022598"/>
    </source>
</evidence>
<dbReference type="Pfam" id="PF00733">
    <property type="entry name" value="Asn_synthase"/>
    <property type="match status" value="2"/>
</dbReference>
<dbReference type="Gene3D" id="3.60.20.10">
    <property type="entry name" value="Glutamine Phosphoribosylpyrophosphate, subunit 1, domain 1"/>
    <property type="match status" value="1"/>
</dbReference>
<dbReference type="SUPFAM" id="SSF56235">
    <property type="entry name" value="N-terminal nucleophile aminohydrolases (Ntn hydrolases)"/>
    <property type="match status" value="1"/>
</dbReference>
<dbReference type="EMBL" id="MN740786">
    <property type="protein sequence ID" value="QHU11564.1"/>
    <property type="molecule type" value="Genomic_DNA"/>
</dbReference>
<reference evidence="11" key="1">
    <citation type="journal article" date="2020" name="Nature">
        <title>Giant virus diversity and host interactions through global metagenomics.</title>
        <authorList>
            <person name="Schulz F."/>
            <person name="Roux S."/>
            <person name="Paez-Espino D."/>
            <person name="Jungbluth S."/>
            <person name="Walsh D.A."/>
            <person name="Denef V.J."/>
            <person name="McMahon K.D."/>
            <person name="Konstantinidis K.T."/>
            <person name="Eloe-Fadrosh E.A."/>
            <person name="Kyrpides N.C."/>
            <person name="Woyke T."/>
        </authorList>
    </citation>
    <scope>NUCLEOTIDE SEQUENCE</scope>
    <source>
        <strain evidence="11">GVMAG-S-1101169-75</strain>
    </source>
</reference>
<keyword evidence="7" id="KW-0061">Asparagine biosynthesis</keyword>
<evidence type="ECO:0000259" key="10">
    <source>
        <dbReference type="PROSITE" id="PS51278"/>
    </source>
</evidence>
<dbReference type="PANTHER" id="PTHR11772:SF23">
    <property type="entry name" value="ASPARAGINE SYNTHETASE [GLUTAMINE-HYDROLYZING]"/>
    <property type="match status" value="1"/>
</dbReference>
<evidence type="ECO:0000256" key="2">
    <source>
        <dbReference type="ARBA" id="ARBA00012737"/>
    </source>
</evidence>
<accession>A0A6C0K649</accession>